<dbReference type="PANTHER" id="PTHR21228:SF40">
    <property type="entry name" value="LD45607P"/>
    <property type="match status" value="1"/>
</dbReference>
<keyword evidence="4" id="KW-1185">Reference proteome</keyword>
<dbReference type="InterPro" id="IPR058917">
    <property type="entry name" value="RESC6_dom"/>
</dbReference>
<reference evidence="3" key="1">
    <citation type="submission" date="2023-10" db="EMBL/GenBank/DDBJ databases">
        <authorList>
            <person name="Chen Y."/>
            <person name="Shah S."/>
            <person name="Dougan E. K."/>
            <person name="Thang M."/>
            <person name="Chan C."/>
        </authorList>
    </citation>
    <scope>NUCLEOTIDE SEQUENCE [LARGE SCALE GENOMIC DNA]</scope>
</reference>
<dbReference type="EMBL" id="CAUYUJ010021915">
    <property type="protein sequence ID" value="CAK0907768.1"/>
    <property type="molecule type" value="Genomic_DNA"/>
</dbReference>
<dbReference type="InterPro" id="IPR050870">
    <property type="entry name" value="FAST_kinase"/>
</dbReference>
<gene>
    <name evidence="3" type="ORF">PCOR1329_LOCUS82680</name>
</gene>
<sequence>MSGNRARRRGGRADGAGAEDGHDGGSHGPSRRDGTGDGGGGKRGGKSEHARRGPDEDNWRSSDPASGPSDGRRGVGGSQRKAYAGGDEPPRGGGRERGERGKGADWDRPAGVDRGKGGKRARDRRDRAHDGDLGSRWGGRQSLGEESGARAGGEPVEEAVEAPDASGQGQGQTGEESATRIAIFTRQLMELRRDTCPSAQHCSEIIHSLKVELSRPDAMLKPDELGDLTYVLGKLYTLGKLSPSQTVQDVLQLLACAASNDASRLSPHGISNLVVGFANLAPMNVRSENLMPVLASEVVDKISAFESSHLSQTSWAFAKCSLWNDVLVSTLGSECIKKMDTFSAHSLSHLSWAMAQWATTDQELRDALVARVKERVHDLAPNPLATMTSSFASLQVKDPLLYQAISMAVREKIHSFKATDLATMVNAFAKAGIADEAMLEAAAGELLGKLPGGLRPAEMCDVAWAFSQTKGQFSPAPLMGAISDEAFQRLPSFQSQDVANLLWSLAVSQVHHKPLMSEIGNMVANNMERYTAQHLASIARAYGALLLKHTRFMELLPRHVHVSLQNQAQNPNASVEPFKASHLSNIAFAFATLKVPCEALMKYMAPTIAHNIEELRPMFLSRCARAYRALSVHCPDLMAAVVRESTRKLQTSPKDFATRDLRRVVDSLFASGAIRRGAAMETELAERMRKVSDRFCGVYSGGAVVPVDDCRSLMEASKDLECSLAGTPMLISSLHICVPSRDFMRRCFAQTWKSFDGAMGAHLAERGGEYTAVEMDVCVGPGGQRLHDWIVRCKGHRGPVTGGEWLLPAEHPWRTDGRSTPMYQALAEVCLRMANMCIDMDSPASRATARGSVEILCTTMPDLCSIGALKQLDAFFPNVIVSFTEQVLKASVVGVDL</sequence>
<feature type="compositionally biased region" description="Basic residues" evidence="1">
    <location>
        <begin position="1"/>
        <end position="10"/>
    </location>
</feature>
<name>A0ABN9Y983_9DINO</name>
<dbReference type="Pfam" id="PF26188">
    <property type="entry name" value="RESC6"/>
    <property type="match status" value="1"/>
</dbReference>
<feature type="compositionally biased region" description="Basic and acidic residues" evidence="1">
    <location>
        <begin position="19"/>
        <end position="35"/>
    </location>
</feature>
<feature type="compositionally biased region" description="Basic and acidic residues" evidence="1">
    <location>
        <begin position="88"/>
        <end position="116"/>
    </location>
</feature>
<evidence type="ECO:0000256" key="1">
    <source>
        <dbReference type="SAM" id="MobiDB-lite"/>
    </source>
</evidence>
<feature type="compositionally biased region" description="Basic and acidic residues" evidence="1">
    <location>
        <begin position="123"/>
        <end position="133"/>
    </location>
</feature>
<evidence type="ECO:0000259" key="2">
    <source>
        <dbReference type="Pfam" id="PF26188"/>
    </source>
</evidence>
<feature type="compositionally biased region" description="Basic and acidic residues" evidence="1">
    <location>
        <begin position="45"/>
        <end position="60"/>
    </location>
</feature>
<feature type="domain" description="RNA-editing substrate-binding complex 6 protein" evidence="2">
    <location>
        <begin position="272"/>
        <end position="512"/>
    </location>
</feature>
<feature type="region of interest" description="Disordered" evidence="1">
    <location>
        <begin position="1"/>
        <end position="178"/>
    </location>
</feature>
<evidence type="ECO:0000313" key="3">
    <source>
        <dbReference type="EMBL" id="CAK0907768.1"/>
    </source>
</evidence>
<evidence type="ECO:0000313" key="4">
    <source>
        <dbReference type="Proteomes" id="UP001189429"/>
    </source>
</evidence>
<accession>A0ABN9Y983</accession>
<dbReference type="Proteomes" id="UP001189429">
    <property type="component" value="Unassembled WGS sequence"/>
</dbReference>
<dbReference type="PANTHER" id="PTHR21228">
    <property type="entry name" value="FAST LEU-RICH DOMAIN-CONTAINING"/>
    <property type="match status" value="1"/>
</dbReference>
<proteinExistence type="predicted"/>
<protein>
    <recommendedName>
        <fullName evidence="2">RNA-editing substrate-binding complex 6 protein domain-containing protein</fullName>
    </recommendedName>
</protein>
<comment type="caution">
    <text evidence="3">The sequence shown here is derived from an EMBL/GenBank/DDBJ whole genome shotgun (WGS) entry which is preliminary data.</text>
</comment>
<organism evidence="3 4">
    <name type="scientific">Prorocentrum cordatum</name>
    <dbReference type="NCBI Taxonomy" id="2364126"/>
    <lineage>
        <taxon>Eukaryota</taxon>
        <taxon>Sar</taxon>
        <taxon>Alveolata</taxon>
        <taxon>Dinophyceae</taxon>
        <taxon>Prorocentrales</taxon>
        <taxon>Prorocentraceae</taxon>
        <taxon>Prorocentrum</taxon>
    </lineage>
</organism>